<evidence type="ECO:0000313" key="15">
    <source>
        <dbReference type="EMBL" id="CDP34069.1"/>
    </source>
</evidence>
<comment type="catalytic activity">
    <reaction evidence="11">
        <text>[ribosomal protein uS12]-(3S)-3-hydroxy-L-proline + 2-oxoglutarate + O2 = [ribosomal protein uS12]-(3S)-3,4-dihydroxy-L-proline + succinate + CO2</text>
        <dbReference type="Rhea" id="RHEA:54160"/>
        <dbReference type="Rhea" id="RHEA-COMP:13817"/>
        <dbReference type="Rhea" id="RHEA-COMP:13818"/>
        <dbReference type="ChEBI" id="CHEBI:15379"/>
        <dbReference type="ChEBI" id="CHEBI:16526"/>
        <dbReference type="ChEBI" id="CHEBI:16810"/>
        <dbReference type="ChEBI" id="CHEBI:30031"/>
        <dbReference type="ChEBI" id="CHEBI:85428"/>
        <dbReference type="ChEBI" id="CHEBI:138052"/>
    </reaction>
</comment>
<dbReference type="InterPro" id="IPR006620">
    <property type="entry name" value="Pro_4_hyd_alph"/>
</dbReference>
<dbReference type="GO" id="GO:0005634">
    <property type="term" value="C:nucleus"/>
    <property type="evidence" value="ECO:0007669"/>
    <property type="project" value="UniProtKB-SubCell"/>
</dbReference>
<evidence type="ECO:0000256" key="2">
    <source>
        <dbReference type="ARBA" id="ARBA00004123"/>
    </source>
</evidence>
<evidence type="ECO:0000256" key="9">
    <source>
        <dbReference type="ARBA" id="ARBA00023242"/>
    </source>
</evidence>
<evidence type="ECO:0000256" key="10">
    <source>
        <dbReference type="ARBA" id="ARBA00047444"/>
    </source>
</evidence>
<dbReference type="InterPro" id="IPR005123">
    <property type="entry name" value="Oxoglu/Fe-dep_dioxygenase_dom"/>
</dbReference>
<evidence type="ECO:0000256" key="5">
    <source>
        <dbReference type="ARBA" id="ARBA00022896"/>
    </source>
</evidence>
<name>A0A060SZX3_BLAAD</name>
<dbReference type="InterPro" id="IPR019601">
    <property type="entry name" value="Oxoglutarate/Fe-dep_Oase_C"/>
</dbReference>
<dbReference type="InterPro" id="IPR051842">
    <property type="entry name" value="uS12_prolyl_hydroxylase"/>
</dbReference>
<evidence type="ECO:0000256" key="1">
    <source>
        <dbReference type="ARBA" id="ARBA00001961"/>
    </source>
</evidence>
<dbReference type="GO" id="GO:0031418">
    <property type="term" value="F:L-ascorbic acid binding"/>
    <property type="evidence" value="ECO:0007669"/>
    <property type="project" value="UniProtKB-KW"/>
</dbReference>
<dbReference type="EMBL" id="HG937693">
    <property type="protein sequence ID" value="CDP34069.1"/>
    <property type="molecule type" value="Genomic_DNA"/>
</dbReference>
<accession>A0A060SZX3</accession>
<dbReference type="GO" id="GO:0010604">
    <property type="term" value="P:positive regulation of macromolecule metabolic process"/>
    <property type="evidence" value="ECO:0007669"/>
    <property type="project" value="UniProtKB-ARBA"/>
</dbReference>
<dbReference type="InterPro" id="IPR039558">
    <property type="entry name" value="TPA1/OFD1_N"/>
</dbReference>
<evidence type="ECO:0000256" key="4">
    <source>
        <dbReference type="ARBA" id="ARBA00022723"/>
    </source>
</evidence>
<feature type="domain" description="Fe2OG dioxygenase" evidence="14">
    <location>
        <begin position="134"/>
        <end position="244"/>
    </location>
</feature>
<dbReference type="PhylomeDB" id="A0A060SZX3"/>
<dbReference type="PANTHER" id="PTHR12117">
    <property type="entry name" value="HISTONE ACETYLTRANSFERASE COMPLEX"/>
    <property type="match status" value="1"/>
</dbReference>
<dbReference type="Pfam" id="PF10637">
    <property type="entry name" value="Ofd1_CTDD"/>
    <property type="match status" value="1"/>
</dbReference>
<evidence type="ECO:0000256" key="11">
    <source>
        <dbReference type="ARBA" id="ARBA00051966"/>
    </source>
</evidence>
<dbReference type="FunFam" id="2.60.120.620:FF:000014">
    <property type="entry name" value="Prolyl 3,4-dihydroxylase TPA1"/>
    <property type="match status" value="1"/>
</dbReference>
<protein>
    <recommendedName>
        <fullName evidence="12">uS12 prolyl 3,4-dihydroxylase</fullName>
    </recommendedName>
</protein>
<evidence type="ECO:0000256" key="6">
    <source>
        <dbReference type="ARBA" id="ARBA00022964"/>
    </source>
</evidence>
<dbReference type="Gene3D" id="3.60.130.20">
    <property type="entry name" value="Oxoglutarate/iron-dependent oxygenase, C-terminal degradation domain"/>
    <property type="match status" value="1"/>
</dbReference>
<feature type="region of interest" description="Disordered" evidence="13">
    <location>
        <begin position="543"/>
        <end position="563"/>
    </location>
</feature>
<keyword evidence="9" id="KW-0539">Nucleus</keyword>
<evidence type="ECO:0000256" key="7">
    <source>
        <dbReference type="ARBA" id="ARBA00023002"/>
    </source>
</evidence>
<dbReference type="PROSITE" id="PS51471">
    <property type="entry name" value="FE2OG_OXY"/>
    <property type="match status" value="1"/>
</dbReference>
<dbReference type="GO" id="GO:0005737">
    <property type="term" value="C:cytoplasm"/>
    <property type="evidence" value="ECO:0007669"/>
    <property type="project" value="TreeGrafter"/>
</dbReference>
<comment type="cofactor">
    <cofactor evidence="1">
        <name>L-ascorbate</name>
        <dbReference type="ChEBI" id="CHEBI:38290"/>
    </cofactor>
</comment>
<dbReference type="Gene3D" id="2.60.120.620">
    <property type="entry name" value="q2cbj1_9rhob like domain"/>
    <property type="match status" value="1"/>
</dbReference>
<comment type="similarity">
    <text evidence="3">Belongs to the TPA1 family.</text>
</comment>
<dbReference type="PANTHER" id="PTHR12117:SF0">
    <property type="entry name" value="PROLYL 3-HYDROXYLASE OGFOD1"/>
    <property type="match status" value="1"/>
</dbReference>
<dbReference type="InterPro" id="IPR043044">
    <property type="entry name" value="TPA1/Ofd1_C"/>
</dbReference>
<comment type="catalytic activity">
    <reaction evidence="10">
        <text>[ribosomal protein uS12]-L-proline + 2-oxoglutarate + O2 = [ribosomal protein uS12]-(3S)-3-hydroxy-L-proline + succinate + CO2</text>
        <dbReference type="Rhea" id="RHEA:54156"/>
        <dbReference type="Rhea" id="RHEA-COMP:13816"/>
        <dbReference type="Rhea" id="RHEA-COMP:13818"/>
        <dbReference type="ChEBI" id="CHEBI:15379"/>
        <dbReference type="ChEBI" id="CHEBI:16526"/>
        <dbReference type="ChEBI" id="CHEBI:16810"/>
        <dbReference type="ChEBI" id="CHEBI:30031"/>
        <dbReference type="ChEBI" id="CHEBI:50342"/>
        <dbReference type="ChEBI" id="CHEBI:85428"/>
    </reaction>
</comment>
<reference evidence="15" key="2">
    <citation type="submission" date="2014-06" db="EMBL/GenBank/DDBJ databases">
        <title>The complete genome of Blastobotrys (Arxula) adeninivorans LS3 - a yeast of biotechnological interest.</title>
        <authorList>
            <person name="Kunze G."/>
            <person name="Gaillardin C."/>
            <person name="Czernicka M."/>
            <person name="Durrens P."/>
            <person name="Martin T."/>
            <person name="Boer E."/>
            <person name="Gabaldon T."/>
            <person name="Cruz J."/>
            <person name="Talla E."/>
            <person name="Marck C."/>
            <person name="Goffeau A."/>
            <person name="Barbe V."/>
            <person name="Baret P."/>
            <person name="Baronian K."/>
            <person name="Beier S."/>
            <person name="Bleykasten C."/>
            <person name="Bode R."/>
            <person name="Casaregola S."/>
            <person name="Despons L."/>
            <person name="Fairhead C."/>
            <person name="Giersberg M."/>
            <person name="Gierski P."/>
            <person name="Hahnel U."/>
            <person name="Hartmann A."/>
            <person name="Jankowska D."/>
            <person name="Jubin C."/>
            <person name="Jung P."/>
            <person name="Lafontaine I."/>
            <person name="Leh-Louis V."/>
            <person name="Lemaire M."/>
            <person name="Marcet-Houben M."/>
            <person name="Mascher M."/>
            <person name="Morel G."/>
            <person name="Richard G.-F."/>
            <person name="Riechen J."/>
            <person name="Sacerdot C."/>
            <person name="Sarkar A."/>
            <person name="Savel G."/>
            <person name="Schacherer J."/>
            <person name="Sherman D."/>
            <person name="Straub M.-L."/>
            <person name="Stein N."/>
            <person name="Thierry A."/>
            <person name="Trautwein-Schult A."/>
            <person name="Westhof E."/>
            <person name="Worch S."/>
            <person name="Dujon B."/>
            <person name="Souciet J.-L."/>
            <person name="Wincker P."/>
            <person name="Scholz U."/>
            <person name="Neuveglise N."/>
        </authorList>
    </citation>
    <scope>NUCLEOTIDE SEQUENCE</scope>
    <source>
        <strain evidence="15">LS3</strain>
    </source>
</reference>
<evidence type="ECO:0000256" key="13">
    <source>
        <dbReference type="SAM" id="MobiDB-lite"/>
    </source>
</evidence>
<reference evidence="15" key="1">
    <citation type="submission" date="2014-02" db="EMBL/GenBank/DDBJ databases">
        <authorList>
            <person name="Genoscope - CEA"/>
        </authorList>
    </citation>
    <scope>NUCLEOTIDE SEQUENCE</scope>
    <source>
        <strain evidence="15">LS3</strain>
    </source>
</reference>
<dbReference type="SMART" id="SM00702">
    <property type="entry name" value="P4Hc"/>
    <property type="match status" value="1"/>
</dbReference>
<dbReference type="Pfam" id="PF13661">
    <property type="entry name" value="2OG-FeII_Oxy_4"/>
    <property type="match status" value="1"/>
</dbReference>
<keyword evidence="5" id="KW-0847">Vitamin C</keyword>
<dbReference type="GO" id="GO:0005506">
    <property type="term" value="F:iron ion binding"/>
    <property type="evidence" value="ECO:0007669"/>
    <property type="project" value="InterPro"/>
</dbReference>
<comment type="subcellular location">
    <subcellularLocation>
        <location evidence="2">Nucleus</location>
    </subcellularLocation>
</comment>
<keyword evidence="8" id="KW-0408">Iron</keyword>
<proteinExistence type="inferred from homology"/>
<evidence type="ECO:0000259" key="14">
    <source>
        <dbReference type="PROSITE" id="PS51471"/>
    </source>
</evidence>
<evidence type="ECO:0000256" key="12">
    <source>
        <dbReference type="ARBA" id="ARBA00081607"/>
    </source>
</evidence>
<gene>
    <name evidence="15" type="ORF">GNLVRS02_ARAD1C03960g</name>
</gene>
<evidence type="ECO:0000256" key="8">
    <source>
        <dbReference type="ARBA" id="ARBA00023004"/>
    </source>
</evidence>
<keyword evidence="7" id="KW-0560">Oxidoreductase</keyword>
<evidence type="ECO:0000256" key="3">
    <source>
        <dbReference type="ARBA" id="ARBA00007443"/>
    </source>
</evidence>
<organism evidence="15">
    <name type="scientific">Blastobotrys adeninivorans</name>
    <name type="common">Yeast</name>
    <name type="synonym">Arxula adeninivorans</name>
    <dbReference type="NCBI Taxonomy" id="409370"/>
    <lineage>
        <taxon>Eukaryota</taxon>
        <taxon>Fungi</taxon>
        <taxon>Dikarya</taxon>
        <taxon>Ascomycota</taxon>
        <taxon>Saccharomycotina</taxon>
        <taxon>Dipodascomycetes</taxon>
        <taxon>Dipodascales</taxon>
        <taxon>Trichomonascaceae</taxon>
        <taxon>Blastobotrys</taxon>
    </lineage>
</organism>
<keyword evidence="6" id="KW-0223">Dioxygenase</keyword>
<dbReference type="GO" id="GO:0009896">
    <property type="term" value="P:positive regulation of catabolic process"/>
    <property type="evidence" value="ECO:0007669"/>
    <property type="project" value="UniProtKB-ARBA"/>
</dbReference>
<feature type="compositionally biased region" description="Acidic residues" evidence="13">
    <location>
        <begin position="547"/>
        <end position="563"/>
    </location>
</feature>
<dbReference type="AlphaFoldDB" id="A0A060SZX3"/>
<sequence>MSKRAAEQDTNPSKKAFKDTAPVQDCFSVNLSDQAQRDKLKTDIAESSPYKHGVICPLINDDLLRRVRKEIMSEIHFTKKETDIYKVHQTGDLANLTGLDPEELNRLSSLNELRNALYSQEFRDYLSHVTGSGPLSGVKKDLSINCYHKSCHLLNHDDVIGSRRVSYILYLTDPDEPWQSKWGGALRLYPTHRPNIPESDWTLALPPSWNQLSFFTVQPGRSFHDVEEVYEDKARLSISGWFHIPQEGEPGYVKGEQEETEALSSLKQLESQKLQAYDYPKRVHKDLVVDDETEKLSSEDIEYLGKYLNPKLLEKDTLSKLNEKFCEESAIEIHEFLNNEYAKAVNGAIDVDDLAKVPGHSSEIPSPWQLARPPHKARYLYIDGTEDKAEPTKTVAAHSKMEEVRQLFQHKSFAHWLRKLSSMAPKSSFAVARRFRPGYDFTLATSSEGDARLEGTLCLTPSKGWAEGEVGGYELTMAVDEDSKADPAVYGAQKDEEDDPVLLTSQADWNVFSLIVRDEGILRFVKYVSKNATGSRWDVFGEWGVNYDDDEDEDKEDDNDNDE</sequence>
<dbReference type="GO" id="GO:0031543">
    <property type="term" value="F:peptidyl-proline dioxygenase activity"/>
    <property type="evidence" value="ECO:0007669"/>
    <property type="project" value="UniProtKB-ARBA"/>
</dbReference>
<dbReference type="GO" id="GO:0006449">
    <property type="term" value="P:regulation of translational termination"/>
    <property type="evidence" value="ECO:0007669"/>
    <property type="project" value="TreeGrafter"/>
</dbReference>
<keyword evidence="4" id="KW-0479">Metal-binding</keyword>